<comment type="caution">
    <text evidence="8">The sequence shown here is derived from an EMBL/GenBank/DDBJ whole genome shotgun (WGS) entry which is preliminary data.</text>
</comment>
<evidence type="ECO:0000256" key="3">
    <source>
        <dbReference type="ARBA" id="ARBA00022692"/>
    </source>
</evidence>
<keyword evidence="4 6" id="KW-1133">Transmembrane helix</keyword>
<dbReference type="EMBL" id="QXIT01000013">
    <property type="protein sequence ID" value="RIE10832.1"/>
    <property type="molecule type" value="Genomic_DNA"/>
</dbReference>
<evidence type="ECO:0000256" key="4">
    <source>
        <dbReference type="ARBA" id="ARBA00022989"/>
    </source>
</evidence>
<accession>A0A398D6B9</accession>
<feature type="transmembrane region" description="Helical" evidence="6">
    <location>
        <begin position="166"/>
        <end position="187"/>
    </location>
</feature>
<dbReference type="PANTHER" id="PTHR32196:SF72">
    <property type="entry name" value="RIBOSE IMPORT PERMEASE PROTEIN RBSC"/>
    <property type="match status" value="1"/>
</dbReference>
<feature type="transmembrane region" description="Helical" evidence="6">
    <location>
        <begin position="100"/>
        <end position="125"/>
    </location>
</feature>
<evidence type="ECO:0000256" key="6">
    <source>
        <dbReference type="SAM" id="Phobius"/>
    </source>
</evidence>
<keyword evidence="3 6" id="KW-0812">Transmembrane</keyword>
<protein>
    <submittedName>
        <fullName evidence="8">ABC transporter permease</fullName>
    </submittedName>
</protein>
<evidence type="ECO:0000313" key="8">
    <source>
        <dbReference type="EMBL" id="RIE10832.1"/>
    </source>
</evidence>
<dbReference type="RefSeq" id="WP_119119981.1">
    <property type="nucleotide sequence ID" value="NZ_QXIT01000013.1"/>
</dbReference>
<dbReference type="PANTHER" id="PTHR32196">
    <property type="entry name" value="ABC TRANSPORTER PERMEASE PROTEIN YPHD-RELATED-RELATED"/>
    <property type="match status" value="1"/>
</dbReference>
<keyword evidence="2" id="KW-1003">Cell membrane</keyword>
<feature type="transmembrane region" description="Helical" evidence="6">
    <location>
        <begin position="21"/>
        <end position="38"/>
    </location>
</feature>
<dbReference type="EMBL" id="QXIU01000143">
    <property type="protein sequence ID" value="RIE10448.1"/>
    <property type="molecule type" value="Genomic_DNA"/>
</dbReference>
<dbReference type="CDD" id="cd06579">
    <property type="entry name" value="TM_PBP1_transp_AraH_like"/>
    <property type="match status" value="1"/>
</dbReference>
<sequence>MTKKQARGWSVVSAIVKQRESAIFLALLIMIAVIQIMAPNLLSGSNVYLVSRQIALVAIVAIGELFVILTGGIDLSVGATMGLAGVASAGAMVAGVNPWLAILFGMVVGVLIGIFNGWLVSYVLIPPFIVTLGSQEIARGTILIVTKGWPITNIPKSILFIAQGDFLHIPVPVWIMLVVAIIAQVVLTKTSFGRRIYAIGGNETATFLSGVNVKKIKFFLYVIAAFTASIVGIILVARFESAQADAGTGWEMQAIASAVIGGTSLAGGAGSVLGCVIGACIMGILANGLVLMRVSSYWQTAIIGVVIVLAAVLDHFRKK</sequence>
<gene>
    <name evidence="7" type="ORF">SMC5_05940</name>
    <name evidence="8" type="ORF">SMC6_00660</name>
</gene>
<organism evidence="8 9">
    <name type="scientific">Candidatus Cryosericum odellii</name>
    <dbReference type="NCBI Taxonomy" id="2290917"/>
    <lineage>
        <taxon>Bacteria</taxon>
        <taxon>Pseudomonadati</taxon>
        <taxon>Caldisericota/Cryosericota group</taxon>
        <taxon>Candidatus Cryosericota</taxon>
        <taxon>Candidatus Cryosericia</taxon>
        <taxon>Candidatus Cryosericales</taxon>
        <taxon>Candidatus Cryosericaceae</taxon>
        <taxon>Candidatus Cryosericum</taxon>
    </lineage>
</organism>
<feature type="transmembrane region" description="Helical" evidence="6">
    <location>
        <begin position="258"/>
        <end position="285"/>
    </location>
</feature>
<dbReference type="Proteomes" id="UP000266489">
    <property type="component" value="Unassembled WGS sequence"/>
</dbReference>
<evidence type="ECO:0000256" key="5">
    <source>
        <dbReference type="ARBA" id="ARBA00023136"/>
    </source>
</evidence>
<dbReference type="Proteomes" id="UP000266260">
    <property type="component" value="Unassembled WGS sequence"/>
</dbReference>
<accession>A0A398DDW2</accession>
<evidence type="ECO:0000256" key="1">
    <source>
        <dbReference type="ARBA" id="ARBA00004651"/>
    </source>
</evidence>
<keyword evidence="9" id="KW-1185">Reference proteome</keyword>
<dbReference type="OrthoDB" id="9789111at2"/>
<dbReference type="Pfam" id="PF02653">
    <property type="entry name" value="BPD_transp_2"/>
    <property type="match status" value="1"/>
</dbReference>
<dbReference type="GO" id="GO:0022857">
    <property type="term" value="F:transmembrane transporter activity"/>
    <property type="evidence" value="ECO:0007669"/>
    <property type="project" value="InterPro"/>
</dbReference>
<feature type="transmembrane region" description="Helical" evidence="6">
    <location>
        <begin position="297"/>
        <end position="316"/>
    </location>
</feature>
<dbReference type="AlphaFoldDB" id="A0A398D6B9"/>
<feature type="transmembrane region" description="Helical" evidence="6">
    <location>
        <begin position="218"/>
        <end position="237"/>
    </location>
</feature>
<comment type="subcellular location">
    <subcellularLocation>
        <location evidence="1">Cell membrane</location>
        <topology evidence="1">Multi-pass membrane protein</topology>
    </subcellularLocation>
</comment>
<evidence type="ECO:0000313" key="9">
    <source>
        <dbReference type="Proteomes" id="UP000266260"/>
    </source>
</evidence>
<proteinExistence type="predicted"/>
<keyword evidence="5 6" id="KW-0472">Membrane</keyword>
<dbReference type="InterPro" id="IPR001851">
    <property type="entry name" value="ABC_transp_permease"/>
</dbReference>
<feature type="transmembrane region" description="Helical" evidence="6">
    <location>
        <begin position="50"/>
        <end position="68"/>
    </location>
</feature>
<reference evidence="9 10" key="1">
    <citation type="submission" date="2018-09" db="EMBL/GenBank/DDBJ databases">
        <title>Discovery and Ecogenomic Context for Candidatus Cryosericales, a Global Caldiserica Order Active in Thawing Permafrost.</title>
        <authorList>
            <person name="Martinez M.A."/>
            <person name="Woodcroft B.J."/>
            <person name="Ignacio Espinoza J.C."/>
            <person name="Zayed A."/>
            <person name="Singleton C.M."/>
            <person name="Boyd J."/>
            <person name="Li Y.-F."/>
            <person name="Purvine S."/>
            <person name="Maughan H."/>
            <person name="Hodgkins S.B."/>
            <person name="Anderson D."/>
            <person name="Sederholm M."/>
            <person name="Temperton B."/>
            <person name="Saleska S.R."/>
            <person name="Tyson G.W."/>
            <person name="Rich V.I."/>
        </authorList>
    </citation>
    <scope>NUCLEOTIDE SEQUENCE [LARGE SCALE GENOMIC DNA]</scope>
    <source>
        <strain evidence="7 10">SMC5</strain>
        <strain evidence="8 9">SMC6</strain>
    </source>
</reference>
<evidence type="ECO:0000313" key="10">
    <source>
        <dbReference type="Proteomes" id="UP000266489"/>
    </source>
</evidence>
<name>A0A398D6B9_9BACT</name>
<dbReference type="GO" id="GO:0005886">
    <property type="term" value="C:plasma membrane"/>
    <property type="evidence" value="ECO:0007669"/>
    <property type="project" value="UniProtKB-SubCell"/>
</dbReference>
<evidence type="ECO:0000256" key="2">
    <source>
        <dbReference type="ARBA" id="ARBA00022475"/>
    </source>
</evidence>
<evidence type="ECO:0000313" key="7">
    <source>
        <dbReference type="EMBL" id="RIE10448.1"/>
    </source>
</evidence>